<dbReference type="OMA" id="CFNRYSS"/>
<dbReference type="Pfam" id="PF00400">
    <property type="entry name" value="WD40"/>
    <property type="match status" value="3"/>
</dbReference>
<dbReference type="Ensembl" id="ENSGMOT00000002633.2">
    <property type="protein sequence ID" value="ENSGMOP00000002550.2"/>
    <property type="gene ID" value="ENSGMOG00000002380.2"/>
</dbReference>
<sequence>MIAEKFTFTCDQLSSHRQIACCPTHCVTQHGGKDLLCYNLKDLNQEPLALTGHHGEISAMVFGRRDTNVLLCSASADYIIVWNIELCQKRVDDGLIAAGTVIGTLLGDVVYLAFCSSGERVAACTGNRVNILSSQLVCTLSAHLGPLTAAEFCPWDEEILATTSEDRSFKVWDLKAEAVCYQSFVLSAVCIGTETLNQRKSMGIVWVGACLGACVCDGKQILCGLGDGSVFSYKSNLTGNPAVYTGHNSAVSSVDWSHCRQRWLSASRDRTLRVWPSGSSEPAITLGGDMLSHPISAAQFYYLDKFLLLACGDSLLLYLYHVDNTHDDIKRYKQRSVIKLAARFRTTTATDITALSAINDFYSHLVLQSGADRSLQVMDMNQGRVASEWPDAHSRAIHCIAQNKGSAFATQSPDSHNLFLTSAVTDGIRLWDLRTHRCVRRYENHFNRCHACDSAMSPCGRFIASGSEDNCAYIYDLRSNRFLHKLHRDSDTVLRVAFNPATPEPFEALNGKCEAFTLTHTQIFIAIEQFS</sequence>
<dbReference type="InterPro" id="IPR015943">
    <property type="entry name" value="WD40/YVTN_repeat-like_dom_sf"/>
</dbReference>
<keyword evidence="1" id="KW-0853">WD repeat</keyword>
<dbReference type="AlphaFoldDB" id="A0A8C4Z0U5"/>
<keyword evidence="3" id="KW-1185">Reference proteome</keyword>
<dbReference type="SUPFAM" id="SSF50978">
    <property type="entry name" value="WD40 repeat-like"/>
    <property type="match status" value="1"/>
</dbReference>
<dbReference type="InterPro" id="IPR042411">
    <property type="entry name" value="WDR27"/>
</dbReference>
<accession>A0A8C4Z0U5</accession>
<dbReference type="GeneTree" id="ENSGT00390000012017"/>
<dbReference type="Proteomes" id="UP000694546">
    <property type="component" value="Chromosome 15"/>
</dbReference>
<feature type="repeat" description="WD" evidence="1">
    <location>
        <begin position="244"/>
        <end position="285"/>
    </location>
</feature>
<organism evidence="2 3">
    <name type="scientific">Gadus morhua</name>
    <name type="common">Atlantic cod</name>
    <dbReference type="NCBI Taxonomy" id="8049"/>
    <lineage>
        <taxon>Eukaryota</taxon>
        <taxon>Metazoa</taxon>
        <taxon>Chordata</taxon>
        <taxon>Craniata</taxon>
        <taxon>Vertebrata</taxon>
        <taxon>Euteleostomi</taxon>
        <taxon>Actinopterygii</taxon>
        <taxon>Neopterygii</taxon>
        <taxon>Teleostei</taxon>
        <taxon>Neoteleostei</taxon>
        <taxon>Acanthomorphata</taxon>
        <taxon>Zeiogadaria</taxon>
        <taxon>Gadariae</taxon>
        <taxon>Gadiformes</taxon>
        <taxon>Gadoidei</taxon>
        <taxon>Gadidae</taxon>
        <taxon>Gadus</taxon>
    </lineage>
</organism>
<evidence type="ECO:0000313" key="3">
    <source>
        <dbReference type="Proteomes" id="UP000694546"/>
    </source>
</evidence>
<proteinExistence type="predicted"/>
<protein>
    <recommendedName>
        <fullName evidence="4">WD repeat-containing protein 27</fullName>
    </recommendedName>
</protein>
<reference evidence="2" key="2">
    <citation type="submission" date="2025-09" db="UniProtKB">
        <authorList>
            <consortium name="Ensembl"/>
        </authorList>
    </citation>
    <scope>IDENTIFICATION</scope>
</reference>
<feature type="repeat" description="WD" evidence="1">
    <location>
        <begin position="140"/>
        <end position="175"/>
    </location>
</feature>
<name>A0A8C4Z0U5_GADMO</name>
<evidence type="ECO:0000256" key="1">
    <source>
        <dbReference type="PROSITE-ProRule" id="PRU00221"/>
    </source>
</evidence>
<dbReference type="PANTHER" id="PTHR44525">
    <property type="entry name" value="WD REPEAT-CONTAINING PROTEIN 27"/>
    <property type="match status" value="1"/>
</dbReference>
<evidence type="ECO:0000313" key="2">
    <source>
        <dbReference type="Ensembl" id="ENSGMOP00000002550.2"/>
    </source>
</evidence>
<dbReference type="SMART" id="SM00320">
    <property type="entry name" value="WD40"/>
    <property type="match status" value="5"/>
</dbReference>
<dbReference type="InterPro" id="IPR036322">
    <property type="entry name" value="WD40_repeat_dom_sf"/>
</dbReference>
<dbReference type="PROSITE" id="PS50294">
    <property type="entry name" value="WD_REPEATS_REGION"/>
    <property type="match status" value="2"/>
</dbReference>
<evidence type="ECO:0008006" key="4">
    <source>
        <dbReference type="Google" id="ProtNLM"/>
    </source>
</evidence>
<dbReference type="PANTHER" id="PTHR44525:SF1">
    <property type="entry name" value="WD REPEAT-CONTAINING PROTEIN 27"/>
    <property type="match status" value="1"/>
</dbReference>
<dbReference type="InterPro" id="IPR001680">
    <property type="entry name" value="WD40_rpt"/>
</dbReference>
<dbReference type="PROSITE" id="PS50082">
    <property type="entry name" value="WD_REPEATS_2"/>
    <property type="match status" value="2"/>
</dbReference>
<reference evidence="2" key="1">
    <citation type="submission" date="2025-08" db="UniProtKB">
        <authorList>
            <consortium name="Ensembl"/>
        </authorList>
    </citation>
    <scope>IDENTIFICATION</scope>
</reference>
<dbReference type="Gene3D" id="2.130.10.10">
    <property type="entry name" value="YVTN repeat-like/Quinoprotein amine dehydrogenase"/>
    <property type="match status" value="3"/>
</dbReference>